<dbReference type="EMBL" id="CP024307">
    <property type="protein sequence ID" value="AUX76286.1"/>
    <property type="molecule type" value="Genomic_DNA"/>
</dbReference>
<feature type="region of interest" description="Disordered" evidence="1">
    <location>
        <begin position="59"/>
        <end position="84"/>
    </location>
</feature>
<name>A0A2L0H466_RHIFR</name>
<dbReference type="AlphaFoldDB" id="A0A2L0H466"/>
<dbReference type="RefSeq" id="WP_104839137.1">
    <property type="nucleotide sequence ID" value="NZ_CP024307.1"/>
</dbReference>
<accession>A0A2L0H466</accession>
<reference evidence="2 3" key="1">
    <citation type="submission" date="2017-10" db="EMBL/GenBank/DDBJ databases">
        <title>Analysis of the genome sequences of Rhizobium populations associated to common bean (phaseolus vulgaris).</title>
        <authorList>
            <person name="Bustos P."/>
            <person name="Santamaria R.I."/>
            <person name="Miranda-Sanchez F."/>
            <person name="Perez-Carrascal O."/>
            <person name="Juarez S."/>
            <person name="Lozano L."/>
            <person name="Martinez-Flores I."/>
            <person name="Vinuesa P."/>
            <person name="Martinez-Romero E."/>
            <person name="Cevallos M.A."/>
            <person name="Romero D."/>
            <person name="Davila G."/>
            <person name="Gonzalez V."/>
        </authorList>
    </citation>
    <scope>NUCLEOTIDE SEQUENCE [LARGE SCALE GENOMIC DNA]</scope>
    <source>
        <strain evidence="2 3">NXT3</strain>
    </source>
</reference>
<gene>
    <name evidence="2" type="ORF">NXT3_CH01714</name>
</gene>
<evidence type="ECO:0008006" key="4">
    <source>
        <dbReference type="Google" id="ProtNLM"/>
    </source>
</evidence>
<evidence type="ECO:0000313" key="3">
    <source>
        <dbReference type="Proteomes" id="UP000239340"/>
    </source>
</evidence>
<dbReference type="Proteomes" id="UP000239340">
    <property type="component" value="Chromosome"/>
</dbReference>
<sequence>MAKRYLTTRQVQERYGGIAAITVRRWVVSGRLKKPVRYGNRDYFDQDGLDASDREAAAAYDRARALPQKHTPPQSKNTEEASTE</sequence>
<proteinExistence type="predicted"/>
<organism evidence="2 3">
    <name type="scientific">Rhizobium fredii</name>
    <name type="common">Sinorhizobium fredii</name>
    <dbReference type="NCBI Taxonomy" id="380"/>
    <lineage>
        <taxon>Bacteria</taxon>
        <taxon>Pseudomonadati</taxon>
        <taxon>Pseudomonadota</taxon>
        <taxon>Alphaproteobacteria</taxon>
        <taxon>Hyphomicrobiales</taxon>
        <taxon>Rhizobiaceae</taxon>
        <taxon>Sinorhizobium/Ensifer group</taxon>
        <taxon>Sinorhizobium</taxon>
    </lineage>
</organism>
<protein>
    <recommendedName>
        <fullName evidence="4">DNA-binding protein</fullName>
    </recommendedName>
</protein>
<evidence type="ECO:0000313" key="2">
    <source>
        <dbReference type="EMBL" id="AUX76286.1"/>
    </source>
</evidence>
<evidence type="ECO:0000256" key="1">
    <source>
        <dbReference type="SAM" id="MobiDB-lite"/>
    </source>
</evidence>